<evidence type="ECO:0000313" key="1">
    <source>
        <dbReference type="EMBL" id="KAH7977415.1"/>
    </source>
</evidence>
<organism evidence="1 2">
    <name type="scientific">Dermacentor silvarum</name>
    <name type="common">Tick</name>
    <dbReference type="NCBI Taxonomy" id="543639"/>
    <lineage>
        <taxon>Eukaryota</taxon>
        <taxon>Metazoa</taxon>
        <taxon>Ecdysozoa</taxon>
        <taxon>Arthropoda</taxon>
        <taxon>Chelicerata</taxon>
        <taxon>Arachnida</taxon>
        <taxon>Acari</taxon>
        <taxon>Parasitiformes</taxon>
        <taxon>Ixodida</taxon>
        <taxon>Ixodoidea</taxon>
        <taxon>Ixodidae</taxon>
        <taxon>Rhipicephalinae</taxon>
        <taxon>Dermacentor</taxon>
    </lineage>
</organism>
<accession>A0ACB8DSG9</accession>
<sequence>MEPRARLASPPCEVSPGCPARTSGQRTQAMSGDMVSGHGAGVLGAGLPYRIVTVIGNVRDRRVLLRRWAESRGEEAGPGRARASCTHPVLESDAVDHRARRLQSAAVRAQWRHIEIFKSSLQEIRSAVAMGVPKMMRLMGTARPGPHDRTERFGVGPSRNGIGRGGRNFRAGVAGIAKPYARRISPGTAWVILVLSRLSGSSLDPDDTDLDNSDLRTPVSERSLIRAFLSVPFSLLVPRIPVVSCPLLIG</sequence>
<gene>
    <name evidence="1" type="ORF">HPB49_001412</name>
</gene>
<keyword evidence="2" id="KW-1185">Reference proteome</keyword>
<reference evidence="1" key="1">
    <citation type="submission" date="2020-05" db="EMBL/GenBank/DDBJ databases">
        <title>Large-scale comparative analyses of tick genomes elucidate their genetic diversity and vector capacities.</title>
        <authorList>
            <person name="Jia N."/>
            <person name="Wang J."/>
            <person name="Shi W."/>
            <person name="Du L."/>
            <person name="Sun Y."/>
            <person name="Zhan W."/>
            <person name="Jiang J."/>
            <person name="Wang Q."/>
            <person name="Zhang B."/>
            <person name="Ji P."/>
            <person name="Sakyi L.B."/>
            <person name="Cui X."/>
            <person name="Yuan T."/>
            <person name="Jiang B."/>
            <person name="Yang W."/>
            <person name="Lam T.T.-Y."/>
            <person name="Chang Q."/>
            <person name="Ding S."/>
            <person name="Wang X."/>
            <person name="Zhu J."/>
            <person name="Ruan X."/>
            <person name="Zhao L."/>
            <person name="Wei J."/>
            <person name="Que T."/>
            <person name="Du C."/>
            <person name="Cheng J."/>
            <person name="Dai P."/>
            <person name="Han X."/>
            <person name="Huang E."/>
            <person name="Gao Y."/>
            <person name="Liu J."/>
            <person name="Shao H."/>
            <person name="Ye R."/>
            <person name="Li L."/>
            <person name="Wei W."/>
            <person name="Wang X."/>
            <person name="Wang C."/>
            <person name="Yang T."/>
            <person name="Huo Q."/>
            <person name="Li W."/>
            <person name="Guo W."/>
            <person name="Chen H."/>
            <person name="Zhou L."/>
            <person name="Ni X."/>
            <person name="Tian J."/>
            <person name="Zhou Y."/>
            <person name="Sheng Y."/>
            <person name="Liu T."/>
            <person name="Pan Y."/>
            <person name="Xia L."/>
            <person name="Li J."/>
            <person name="Zhao F."/>
            <person name="Cao W."/>
        </authorList>
    </citation>
    <scope>NUCLEOTIDE SEQUENCE</scope>
    <source>
        <strain evidence="1">Dsil-2018</strain>
    </source>
</reference>
<dbReference type="EMBL" id="CM023470">
    <property type="protein sequence ID" value="KAH7977415.1"/>
    <property type="molecule type" value="Genomic_DNA"/>
</dbReference>
<evidence type="ECO:0000313" key="2">
    <source>
        <dbReference type="Proteomes" id="UP000821865"/>
    </source>
</evidence>
<proteinExistence type="predicted"/>
<name>A0ACB8DSG9_DERSI</name>
<protein>
    <submittedName>
        <fullName evidence="1">Uncharacterized protein</fullName>
    </submittedName>
</protein>
<comment type="caution">
    <text evidence="1">The sequence shown here is derived from an EMBL/GenBank/DDBJ whole genome shotgun (WGS) entry which is preliminary data.</text>
</comment>
<dbReference type="Proteomes" id="UP000821865">
    <property type="component" value="Chromosome 1"/>
</dbReference>